<proteinExistence type="predicted"/>
<evidence type="ECO:0000313" key="3">
    <source>
        <dbReference type="Proteomes" id="UP000077339"/>
    </source>
</evidence>
<sequence>MRGFGRGAGAFGRRWLELYLLLLIAEKPSHGYELSARLKDFGVMIPGIGQMGSLYRILSTLEMGGLVATDWDMSEGGPARKVYKITEEGFSFLEDAMESVYALKTNIENFIRRYEALKKENKNN</sequence>
<keyword evidence="3" id="KW-1185">Reference proteome</keyword>
<comment type="caution">
    <text evidence="2">The sequence shown here is derived from an EMBL/GenBank/DDBJ whole genome shotgun (WGS) entry which is preliminary data.</text>
</comment>
<name>A0A182C7K0_9BACT</name>
<evidence type="ECO:0000259" key="1">
    <source>
        <dbReference type="Pfam" id="PF03551"/>
    </source>
</evidence>
<dbReference type="OrthoDB" id="9808017at2"/>
<dbReference type="PATRIC" id="fig|1453497.3.peg.1189"/>
<dbReference type="Pfam" id="PF03551">
    <property type="entry name" value="PadR"/>
    <property type="match status" value="1"/>
</dbReference>
<dbReference type="InterPro" id="IPR052509">
    <property type="entry name" value="Metal_resp_DNA-bind_regulator"/>
</dbReference>
<dbReference type="EMBL" id="JFHK01000003">
    <property type="protein sequence ID" value="OAA31615.1"/>
    <property type="molecule type" value="Genomic_DNA"/>
</dbReference>
<dbReference type="STRING" id="1453497.AT15_05960"/>
<dbReference type="Proteomes" id="UP000077339">
    <property type="component" value="Unassembled WGS sequence"/>
</dbReference>
<dbReference type="AlphaFoldDB" id="A0A182C7K0"/>
<dbReference type="InterPro" id="IPR036388">
    <property type="entry name" value="WH-like_DNA-bd_sf"/>
</dbReference>
<dbReference type="InterPro" id="IPR036390">
    <property type="entry name" value="WH_DNA-bd_sf"/>
</dbReference>
<dbReference type="PANTHER" id="PTHR33169:SF14">
    <property type="entry name" value="TRANSCRIPTIONAL REGULATOR RV3488"/>
    <property type="match status" value="1"/>
</dbReference>
<protein>
    <submittedName>
        <fullName evidence="2">PadR family transcriptional regulator</fullName>
    </submittedName>
</protein>
<dbReference type="Gene3D" id="1.10.10.10">
    <property type="entry name" value="Winged helix-like DNA-binding domain superfamily/Winged helix DNA-binding domain"/>
    <property type="match status" value="1"/>
</dbReference>
<gene>
    <name evidence="2" type="ORF">AT15_05960</name>
</gene>
<reference evidence="2 3" key="1">
    <citation type="submission" date="2014-02" db="EMBL/GenBank/DDBJ databases">
        <title>Kosmotoga genome sequencing.</title>
        <authorList>
            <person name="Pollo S.M."/>
            <person name="Charchuk R."/>
            <person name="Nesbo C.L."/>
        </authorList>
    </citation>
    <scope>NUCLEOTIDE SEQUENCE [LARGE SCALE GENOMIC DNA]</scope>
    <source>
        <strain evidence="2 3">S304</strain>
    </source>
</reference>
<dbReference type="InterPro" id="IPR005149">
    <property type="entry name" value="Tscrpt_reg_PadR_N"/>
</dbReference>
<dbReference type="SUPFAM" id="SSF46785">
    <property type="entry name" value="Winged helix' DNA-binding domain"/>
    <property type="match status" value="1"/>
</dbReference>
<evidence type="ECO:0000313" key="2">
    <source>
        <dbReference type="EMBL" id="OAA31615.1"/>
    </source>
</evidence>
<dbReference type="PANTHER" id="PTHR33169">
    <property type="entry name" value="PADR-FAMILY TRANSCRIPTIONAL REGULATOR"/>
    <property type="match status" value="1"/>
</dbReference>
<accession>A0A182C7K0</accession>
<organism evidence="2 3">
    <name type="scientific">Kosmotoga arenicorallina S304</name>
    <dbReference type="NCBI Taxonomy" id="1453497"/>
    <lineage>
        <taxon>Bacteria</taxon>
        <taxon>Thermotogati</taxon>
        <taxon>Thermotogota</taxon>
        <taxon>Thermotogae</taxon>
        <taxon>Kosmotogales</taxon>
        <taxon>Kosmotogaceae</taxon>
        <taxon>Kosmotoga</taxon>
    </lineage>
</organism>
<dbReference type="RefSeq" id="WP_068345959.1">
    <property type="nucleotide sequence ID" value="NZ_JFHK01000003.1"/>
</dbReference>
<feature type="domain" description="Transcription regulator PadR N-terminal" evidence="1">
    <location>
        <begin position="20"/>
        <end position="94"/>
    </location>
</feature>